<dbReference type="GO" id="GO:0004674">
    <property type="term" value="F:protein serine/threonine kinase activity"/>
    <property type="evidence" value="ECO:0007669"/>
    <property type="project" value="UniProtKB-KW"/>
</dbReference>
<dbReference type="Gene3D" id="3.30.200.20">
    <property type="entry name" value="Phosphorylase Kinase, domain 1"/>
    <property type="match status" value="1"/>
</dbReference>
<dbReference type="Gene3D" id="3.30.70.270">
    <property type="match status" value="1"/>
</dbReference>
<dbReference type="Pfam" id="PF13191">
    <property type="entry name" value="AAA_16"/>
    <property type="match status" value="1"/>
</dbReference>
<dbReference type="GO" id="GO:0016020">
    <property type="term" value="C:membrane"/>
    <property type="evidence" value="ECO:0007669"/>
    <property type="project" value="UniProtKB-SubCell"/>
</dbReference>
<organism evidence="7 8">
    <name type="scientific">Sphaerobacter thermophilus (strain ATCC 49802 / DSM 20745 / KCCM 41009 / NCIMB 13125 / S 6022)</name>
    <dbReference type="NCBI Taxonomy" id="479434"/>
    <lineage>
        <taxon>Bacteria</taxon>
        <taxon>Pseudomonadati</taxon>
        <taxon>Thermomicrobiota</taxon>
        <taxon>Thermomicrobia</taxon>
        <taxon>Sphaerobacterales</taxon>
        <taxon>Sphaerobacterineae</taxon>
        <taxon>Sphaerobacteraceae</taxon>
        <taxon>Sphaerobacter</taxon>
    </lineage>
</organism>
<dbReference type="Gene3D" id="1.25.40.10">
    <property type="entry name" value="Tetratricopeptide repeat domain"/>
    <property type="match status" value="1"/>
</dbReference>
<dbReference type="InterPro" id="IPR027417">
    <property type="entry name" value="P-loop_NTPase"/>
</dbReference>
<dbReference type="SMART" id="SM00220">
    <property type="entry name" value="S_TKc"/>
    <property type="match status" value="1"/>
</dbReference>
<dbReference type="FunFam" id="3.30.70.270:FF:000001">
    <property type="entry name" value="Diguanylate cyclase domain protein"/>
    <property type="match status" value="1"/>
</dbReference>
<evidence type="ECO:0000259" key="5">
    <source>
        <dbReference type="PROSITE" id="PS50011"/>
    </source>
</evidence>
<dbReference type="GO" id="GO:0005524">
    <property type="term" value="F:ATP binding"/>
    <property type="evidence" value="ECO:0007669"/>
    <property type="project" value="UniProtKB-UniRule"/>
</dbReference>
<dbReference type="Gene3D" id="3.40.50.300">
    <property type="entry name" value="P-loop containing nucleotide triphosphate hydrolases"/>
    <property type="match status" value="1"/>
</dbReference>
<dbReference type="SMART" id="SM00267">
    <property type="entry name" value="GGDEF"/>
    <property type="match status" value="1"/>
</dbReference>
<dbReference type="PROSITE" id="PS50887">
    <property type="entry name" value="GGDEF"/>
    <property type="match status" value="1"/>
</dbReference>
<dbReference type="SUPFAM" id="SSF56112">
    <property type="entry name" value="Protein kinase-like (PK-like)"/>
    <property type="match status" value="1"/>
</dbReference>
<dbReference type="eggNOG" id="COG2203">
    <property type="taxonomic scope" value="Bacteria"/>
</dbReference>
<dbReference type="GO" id="GO:0005737">
    <property type="term" value="C:cytoplasm"/>
    <property type="evidence" value="ECO:0007669"/>
    <property type="project" value="TreeGrafter"/>
</dbReference>
<dbReference type="Pfam" id="PF00069">
    <property type="entry name" value="Pkinase"/>
    <property type="match status" value="1"/>
</dbReference>
<dbReference type="CDD" id="cd14014">
    <property type="entry name" value="STKc_PknB_like"/>
    <property type="match status" value="1"/>
</dbReference>
<dbReference type="PROSITE" id="PS00107">
    <property type="entry name" value="PROTEIN_KINASE_ATP"/>
    <property type="match status" value="1"/>
</dbReference>
<keyword evidence="7" id="KW-0808">Transferase</keyword>
<dbReference type="OrthoDB" id="134470at2"/>
<dbReference type="PROSITE" id="PS00108">
    <property type="entry name" value="PROTEIN_KINASE_ST"/>
    <property type="match status" value="1"/>
</dbReference>
<dbReference type="InterPro" id="IPR011990">
    <property type="entry name" value="TPR-like_helical_dom_sf"/>
</dbReference>
<dbReference type="RefSeq" id="WP_012873605.1">
    <property type="nucleotide sequence ID" value="NC_013524.1"/>
</dbReference>
<dbReference type="STRING" id="479434.Sthe_3170"/>
<dbReference type="PROSITE" id="PS50011">
    <property type="entry name" value="PROTEIN_KINASE_DOM"/>
    <property type="match status" value="1"/>
</dbReference>
<dbReference type="NCBIfam" id="TIGR00254">
    <property type="entry name" value="GGDEF"/>
    <property type="match status" value="1"/>
</dbReference>
<proteinExistence type="predicted"/>
<evidence type="ECO:0000259" key="6">
    <source>
        <dbReference type="PROSITE" id="PS50887"/>
    </source>
</evidence>
<dbReference type="InParanoid" id="D1C9S7"/>
<dbReference type="PANTHER" id="PTHR16305:SF28">
    <property type="entry name" value="GUANYLATE CYCLASE DOMAIN-CONTAINING PROTEIN"/>
    <property type="match status" value="1"/>
</dbReference>
<keyword evidence="7" id="KW-0723">Serine/threonine-protein kinase</keyword>
<keyword evidence="8" id="KW-1185">Reference proteome</keyword>
<dbReference type="CDD" id="cd01949">
    <property type="entry name" value="GGDEF"/>
    <property type="match status" value="1"/>
</dbReference>
<dbReference type="Proteomes" id="UP000002027">
    <property type="component" value="Chromosome 2"/>
</dbReference>
<dbReference type="InterPro" id="IPR000160">
    <property type="entry name" value="GGDEF_dom"/>
</dbReference>
<evidence type="ECO:0000256" key="4">
    <source>
        <dbReference type="PROSITE-ProRule" id="PRU10141"/>
    </source>
</evidence>
<dbReference type="eggNOG" id="COG3706">
    <property type="taxonomic scope" value="Bacteria"/>
</dbReference>
<feature type="domain" description="Protein kinase" evidence="5">
    <location>
        <begin position="15"/>
        <end position="273"/>
    </location>
</feature>
<dbReference type="InterPro" id="IPR017441">
    <property type="entry name" value="Protein_kinase_ATP_BS"/>
</dbReference>
<dbReference type="SUPFAM" id="SSF55781">
    <property type="entry name" value="GAF domain-like"/>
    <property type="match status" value="2"/>
</dbReference>
<dbReference type="SUPFAM" id="SSF48452">
    <property type="entry name" value="TPR-like"/>
    <property type="match status" value="2"/>
</dbReference>
<keyword evidence="2 4" id="KW-0547">Nucleotide-binding</keyword>
<sequence>MDSKVEGPYPSIPGLEIVAEIGRGAHAVVYTARRDEQLYAVKMPRMAPGSTDDTLMRFRREAAALARIRHPALPTVLEVGEVDSFPYLVLERAANGTLADLLAHGPLSESRVVEIGTALAGALGELHRFGLVHRDVKPSNVVLDGTGRVMLVDLGLAVPSPTAVGDEIAGTLRYAAPEQTGLLKRPVDARSDLYALGVLLFECATGAPPFVSTDAADLAYQHAARPAPDVRERNPAVSPALAAVIAKLLAKDPDDRYQSAAGLLADLAALPALNAALAAGAEAPLGTEDHHAQPLVPLIGRDRELDRLRRLLTAAAEGTGSAVLITGVAGSGKTRLVAELQHLAAAGGALVLRGRCTEANPVPFAPLREAIEEHVRSLRRLPPDRRMAAEVRLKEAARPAARVVAGLSPVLAALLGVEPEGSSEPVEDHFSAALATFLRDLAQGSGHAVMIVEDIHWLDKASRQVLRRLTDRVEHAPLLVVLTAREGMQGETSKAASGFGASRVARIRLSPLDERAVAELIAAHLGDHQVEADVVERVVTLSGGLPYAVEEYVRAMLETGVLRPSWGTWLVDRARLASLSLPADIARLLSERIDGLSPATRALLDAAAVLGTSFRLGEAEAMAQLTPPEAIAALDAALAAHVVEHDEGDTYRFTHDRVREALLARLADAERRSLHQRAAETLAQAGVTETGIYRLARHYAEGDPLRSPVPAYEANLAAGIRALEHFAYNEAYDFLDTARRIARDAGLPPDERLDRALGDVCSRTGRVDEATAHLESALKLCTDATGRAQLRARLARIQIWELEIERAAQEIEAAFAEIGETLEARAGRMARAIGAWAGFVLDDRLGGAIPPPPGDPARLRVLVALYHLAIEAAMLEGRPQSTVLQNLLLSLGAARALGPSRELIQANVDYGMLLATMRRVEAMQSYFRKAIDLAHARDDRPMLAYALLYEAIAHHIAGRPREAETLATRCLEQHADWLAPAEYLNGSGDLIWNLVLRGYIREARRWIEEAIARTGGRITNQGGAHRVQRYMDAYALAVLEVLGEAALAREYARRAEALVNDHPRDRFAWEIYLSHRLLALVERGGSDAEIEEVIARGEELDFRSGRGLPHFRRFFVFQGHARLLQVERAPANRRAAALRRLNEAIEFLERIADHPTLRAHTWVLAAARARLEGRHHAALELLDRADRLATEIDAPWVLFEATRQRALVLAALGNQPGAERAARYAHALATEHGWVHRAARVRADFPAATAREPALEPAVEPSSRRLQQHLDALLQVSLATATALDPEQQSRAALDEAVRILGAERAFLFRIDGPDLRLVAGRDASGNPVTEPRDFSRTVVETVRATGQPMIVSASSDGPVLGSESIVAYDLRSIIAAPLTLRERTFGVLYLDNRLARGVFTPADLDILRAIAGSIAIALETARLAQIEAQFESERQQRLLAERLRDLTGTLTATLDLTQVLDRLLTSLAAVVPYDTAAVVLHHADRLELAMVRGTTRPDEAPGLVIPLANDILLAEVVATGQPLVIADTRDDPRCAHRGGMPDLRAWLGVPLISESRVAGVVVLTSQISGAFGEREAGIAFTFAGQAGVAIENARLFAEVQRLAVTDDLTGTYNRRHLLTTAERELSRAQRFNRPLAAIILDIDEFKRVNDAHGHAVGDEVLRAVADRLRSGLREVDVLGRYGGEEFVIILPETDLISAYQIAERLRNSIAAEPIATSTGPVSVTISLGVAAADPTTPDFASLLSRIDDLLYTAKRRGRNRVVVG</sequence>
<gene>
    <name evidence="7" type="ordered locus">Sthe_3170</name>
</gene>
<dbReference type="InterPro" id="IPR008271">
    <property type="entry name" value="Ser/Thr_kinase_AS"/>
</dbReference>
<dbReference type="InterPro" id="IPR041664">
    <property type="entry name" value="AAA_16"/>
</dbReference>
<evidence type="ECO:0000256" key="3">
    <source>
        <dbReference type="ARBA" id="ARBA00022840"/>
    </source>
</evidence>
<dbReference type="Gene3D" id="3.30.450.40">
    <property type="match status" value="2"/>
</dbReference>
<dbReference type="InterPro" id="IPR029016">
    <property type="entry name" value="GAF-like_dom_sf"/>
</dbReference>
<dbReference type="Gene3D" id="1.10.510.10">
    <property type="entry name" value="Transferase(Phosphotransferase) domain 1"/>
    <property type="match status" value="1"/>
</dbReference>
<dbReference type="InterPro" id="IPR011009">
    <property type="entry name" value="Kinase-like_dom_sf"/>
</dbReference>
<dbReference type="eggNOG" id="COG0515">
    <property type="taxonomic scope" value="Bacteria"/>
</dbReference>
<dbReference type="InterPro" id="IPR000719">
    <property type="entry name" value="Prot_kinase_dom"/>
</dbReference>
<dbReference type="SUPFAM" id="SSF55073">
    <property type="entry name" value="Nucleotide cyclase"/>
    <property type="match status" value="1"/>
</dbReference>
<dbReference type="GO" id="GO:0004016">
    <property type="term" value="F:adenylate cyclase activity"/>
    <property type="evidence" value="ECO:0007669"/>
    <property type="project" value="TreeGrafter"/>
</dbReference>
<accession>D1C9S7</accession>
<keyword evidence="3 4" id="KW-0067">ATP-binding</keyword>
<dbReference type="PANTHER" id="PTHR16305">
    <property type="entry name" value="TESTICULAR SOLUBLE ADENYLYL CYCLASE"/>
    <property type="match status" value="1"/>
</dbReference>
<dbReference type="EMBL" id="CP001824">
    <property type="protein sequence ID" value="ACZ40570.1"/>
    <property type="molecule type" value="Genomic_DNA"/>
</dbReference>
<name>D1C9S7_SPHTD</name>
<feature type="domain" description="GGDEF" evidence="6">
    <location>
        <begin position="1634"/>
        <end position="1765"/>
    </location>
</feature>
<dbReference type="eggNOG" id="COG0457">
    <property type="taxonomic scope" value="Bacteria"/>
</dbReference>
<dbReference type="eggNOG" id="COG3899">
    <property type="taxonomic scope" value="Bacteria"/>
</dbReference>
<dbReference type="KEGG" id="sti:Sthe_3170"/>
<dbReference type="Pfam" id="PF01590">
    <property type="entry name" value="GAF"/>
    <property type="match status" value="1"/>
</dbReference>
<feature type="binding site" evidence="4">
    <location>
        <position position="42"/>
    </location>
    <ligand>
        <name>ATP</name>
        <dbReference type="ChEBI" id="CHEBI:30616"/>
    </ligand>
</feature>
<comment type="subcellular location">
    <subcellularLocation>
        <location evidence="1">Membrane</location>
        <topology evidence="1">Single-pass membrane protein</topology>
    </subcellularLocation>
</comment>
<protein>
    <submittedName>
        <fullName evidence="7">Serine/threonine protein kinase</fullName>
    </submittedName>
</protein>
<dbReference type="InterPro" id="IPR029787">
    <property type="entry name" value="Nucleotide_cyclase"/>
</dbReference>
<evidence type="ECO:0000256" key="2">
    <source>
        <dbReference type="ARBA" id="ARBA00022741"/>
    </source>
</evidence>
<dbReference type="InterPro" id="IPR043128">
    <property type="entry name" value="Rev_trsase/Diguanyl_cyclase"/>
</dbReference>
<evidence type="ECO:0000313" key="7">
    <source>
        <dbReference type="EMBL" id="ACZ40570.1"/>
    </source>
</evidence>
<evidence type="ECO:0000256" key="1">
    <source>
        <dbReference type="ARBA" id="ARBA00004167"/>
    </source>
</evidence>
<keyword evidence="7" id="KW-0418">Kinase</keyword>
<reference evidence="8" key="1">
    <citation type="submission" date="2009-11" db="EMBL/GenBank/DDBJ databases">
        <title>The complete chromosome 2 of Sphaerobacter thermophilus DSM 20745.</title>
        <authorList>
            <person name="Lucas S."/>
            <person name="Copeland A."/>
            <person name="Lapidus A."/>
            <person name="Glavina del Rio T."/>
            <person name="Dalin E."/>
            <person name="Tice H."/>
            <person name="Bruce D."/>
            <person name="Goodwin L."/>
            <person name="Pitluck S."/>
            <person name="Kyrpides N."/>
            <person name="Mavromatis K."/>
            <person name="Ivanova N."/>
            <person name="Mikhailova N."/>
            <person name="LaButti K.M."/>
            <person name="Clum A."/>
            <person name="Sun H.I."/>
            <person name="Brettin T."/>
            <person name="Detter J.C."/>
            <person name="Han C."/>
            <person name="Larimer F."/>
            <person name="Land M."/>
            <person name="Hauser L."/>
            <person name="Markowitz V."/>
            <person name="Cheng J.F."/>
            <person name="Hugenholtz P."/>
            <person name="Woyke T."/>
            <person name="Wu D."/>
            <person name="Steenblock K."/>
            <person name="Schneider S."/>
            <person name="Pukall R."/>
            <person name="Goeker M."/>
            <person name="Klenk H.P."/>
            <person name="Eisen J.A."/>
        </authorList>
    </citation>
    <scope>NUCLEOTIDE SEQUENCE [LARGE SCALE GENOMIC DNA]</scope>
    <source>
        <strain evidence="8">ATCC 49802 / DSM 20745 / S 6022</strain>
    </source>
</reference>
<dbReference type="SMART" id="SM00065">
    <property type="entry name" value="GAF"/>
    <property type="match status" value="2"/>
</dbReference>
<dbReference type="Pfam" id="PF00990">
    <property type="entry name" value="GGDEF"/>
    <property type="match status" value="1"/>
</dbReference>
<dbReference type="HOGENOM" id="CLU_240134_0_0_0"/>
<dbReference type="InterPro" id="IPR003018">
    <property type="entry name" value="GAF"/>
</dbReference>
<dbReference type="SUPFAM" id="SSF52540">
    <property type="entry name" value="P-loop containing nucleoside triphosphate hydrolases"/>
    <property type="match status" value="1"/>
</dbReference>
<dbReference type="Pfam" id="PF13185">
    <property type="entry name" value="GAF_2"/>
    <property type="match status" value="1"/>
</dbReference>
<evidence type="ECO:0000313" key="8">
    <source>
        <dbReference type="Proteomes" id="UP000002027"/>
    </source>
</evidence>
<reference evidence="7 8" key="2">
    <citation type="journal article" date="2010" name="Stand. Genomic Sci.">
        <title>Complete genome sequence of Desulfohalobium retbaense type strain (HR(100)).</title>
        <authorList>
            <person name="Spring S."/>
            <person name="Nolan M."/>
            <person name="Lapidus A."/>
            <person name="Glavina Del Rio T."/>
            <person name="Copeland A."/>
            <person name="Tice H."/>
            <person name="Cheng J.F."/>
            <person name="Lucas S."/>
            <person name="Land M."/>
            <person name="Chen F."/>
            <person name="Bruce D."/>
            <person name="Goodwin L."/>
            <person name="Pitluck S."/>
            <person name="Ivanova N."/>
            <person name="Mavromatis K."/>
            <person name="Mikhailova N."/>
            <person name="Pati A."/>
            <person name="Chen A."/>
            <person name="Palaniappan K."/>
            <person name="Hauser L."/>
            <person name="Chang Y.J."/>
            <person name="Jeffries C.D."/>
            <person name="Munk C."/>
            <person name="Kiss H."/>
            <person name="Chain P."/>
            <person name="Han C."/>
            <person name="Brettin T."/>
            <person name="Detter J.C."/>
            <person name="Schuler E."/>
            <person name="Goker M."/>
            <person name="Rohde M."/>
            <person name="Bristow J."/>
            <person name="Eisen J.A."/>
            <person name="Markowitz V."/>
            <person name="Hugenholtz P."/>
            <person name="Kyrpides N.C."/>
            <person name="Klenk H.P."/>
        </authorList>
    </citation>
    <scope>NUCLEOTIDE SEQUENCE [LARGE SCALE GENOMIC DNA]</scope>
    <source>
        <strain evidence="8">ATCC 49802 / DSM 20745 / S 6022</strain>
    </source>
</reference>